<dbReference type="Proteomes" id="UP000198310">
    <property type="component" value="Unassembled WGS sequence"/>
</dbReference>
<proteinExistence type="predicted"/>
<gene>
    <name evidence="2" type="ORF">SAMN06269173_10591</name>
</gene>
<dbReference type="InterPro" id="IPR056727">
    <property type="entry name" value="DUF7825"/>
</dbReference>
<keyword evidence="3" id="KW-1185">Reference proteome</keyword>
<evidence type="ECO:0000313" key="3">
    <source>
        <dbReference type="Proteomes" id="UP000198310"/>
    </source>
</evidence>
<feature type="domain" description="DUF7825" evidence="1">
    <location>
        <begin position="1"/>
        <end position="118"/>
    </location>
</feature>
<dbReference type="Pfam" id="PF25149">
    <property type="entry name" value="DUF7825"/>
    <property type="match status" value="1"/>
</dbReference>
<dbReference type="AlphaFoldDB" id="A0A238YC65"/>
<evidence type="ECO:0000313" key="2">
    <source>
        <dbReference type="EMBL" id="SNR68184.1"/>
    </source>
</evidence>
<protein>
    <recommendedName>
        <fullName evidence="1">DUF7825 domain-containing protein</fullName>
    </recommendedName>
</protein>
<name>A0A238YC65_9BACT</name>
<reference evidence="3" key="1">
    <citation type="submission" date="2017-06" db="EMBL/GenBank/DDBJ databases">
        <authorList>
            <person name="Varghese N."/>
            <person name="Submissions S."/>
        </authorList>
    </citation>
    <scope>NUCLEOTIDE SEQUENCE [LARGE SCALE GENOMIC DNA]</scope>
    <source>
        <strain evidence="3">DSM 28041</strain>
    </source>
</reference>
<organism evidence="2 3">
    <name type="scientific">Hymenobacter mucosus</name>
    <dbReference type="NCBI Taxonomy" id="1411120"/>
    <lineage>
        <taxon>Bacteria</taxon>
        <taxon>Pseudomonadati</taxon>
        <taxon>Bacteroidota</taxon>
        <taxon>Cytophagia</taxon>
        <taxon>Cytophagales</taxon>
        <taxon>Hymenobacteraceae</taxon>
        <taxon>Hymenobacter</taxon>
    </lineage>
</organism>
<sequence length="120" mass="12967">MAIEALLASIETSRLVPHALGQTLGKLLHAGFVPVQRLADILVQARTISPLIDDAVRQVLEKLLPLLSTVPLRNTRKLIEGYADVQSRTRRAVAAAVATQLQTWSQSAALKKAATHLLST</sequence>
<dbReference type="EMBL" id="FZNS01000005">
    <property type="protein sequence ID" value="SNR68184.1"/>
    <property type="molecule type" value="Genomic_DNA"/>
</dbReference>
<accession>A0A238YC65</accession>
<evidence type="ECO:0000259" key="1">
    <source>
        <dbReference type="Pfam" id="PF25149"/>
    </source>
</evidence>